<dbReference type="PANTHER" id="PTHR33337">
    <property type="entry name" value="GFA DOMAIN-CONTAINING PROTEIN"/>
    <property type="match status" value="1"/>
</dbReference>
<evidence type="ECO:0000256" key="2">
    <source>
        <dbReference type="ARBA" id="ARBA00022723"/>
    </source>
</evidence>
<comment type="caution">
    <text evidence="6">The sequence shown here is derived from an EMBL/GenBank/DDBJ whole genome shotgun (WGS) entry which is preliminary data.</text>
</comment>
<dbReference type="AlphaFoldDB" id="A0AAN9UGA9"/>
<dbReference type="Proteomes" id="UP001320245">
    <property type="component" value="Unassembled WGS sequence"/>
</dbReference>
<keyword evidence="7" id="KW-1185">Reference proteome</keyword>
<dbReference type="InterPro" id="IPR006913">
    <property type="entry name" value="CENP-V/GFA"/>
</dbReference>
<dbReference type="Pfam" id="PF04828">
    <property type="entry name" value="GFA"/>
    <property type="match status" value="1"/>
</dbReference>
<comment type="similarity">
    <text evidence="1">Belongs to the Gfa family.</text>
</comment>
<dbReference type="GO" id="GO:0046872">
    <property type="term" value="F:metal ion binding"/>
    <property type="evidence" value="ECO:0007669"/>
    <property type="project" value="UniProtKB-KW"/>
</dbReference>
<dbReference type="InterPro" id="IPR011057">
    <property type="entry name" value="Mss4-like_sf"/>
</dbReference>
<name>A0AAN9UGA9_9PEZI</name>
<dbReference type="PANTHER" id="PTHR33337:SF3">
    <property type="entry name" value="CENP-V_GFA DOMAIN-CONTAINING PROTEIN"/>
    <property type="match status" value="1"/>
</dbReference>
<evidence type="ECO:0000313" key="7">
    <source>
        <dbReference type="Proteomes" id="UP001320245"/>
    </source>
</evidence>
<feature type="domain" description="CENP-V/GFA" evidence="5">
    <location>
        <begin position="2"/>
        <end position="46"/>
    </location>
</feature>
<dbReference type="GO" id="GO:0016846">
    <property type="term" value="F:carbon-sulfur lyase activity"/>
    <property type="evidence" value="ECO:0007669"/>
    <property type="project" value="InterPro"/>
</dbReference>
<proteinExistence type="inferred from homology"/>
<evidence type="ECO:0000256" key="1">
    <source>
        <dbReference type="ARBA" id="ARBA00005495"/>
    </source>
</evidence>
<gene>
    <name evidence="6" type="ORF">SLS53_004099</name>
</gene>
<keyword evidence="4" id="KW-0456">Lyase</keyword>
<sequence length="169" mass="18261">MDASCQCGAVTFKTPLEKPLALYICHCSECRRQTSSAFGTSAIFPRFPMPNAELLSVYTHWATDKAPPQSKNVVSVKGGCLEGLDWNKAIHIWTKSAMIPIPEGAESYSEDSEQTAYCASQEALDQPGFLTGGGAGPEAVEEERKRRRLAAEGRCEGPGLVWTGNTSNC</sequence>
<reference evidence="6 7" key="1">
    <citation type="journal article" date="2023" name="PLoS ONE">
        <title>Cytospora paraplurivora sp. nov. isolated from orchards with fruit tree decline syndrome in Ontario, Canada.</title>
        <authorList>
            <person name="Ilyukhin E."/>
            <person name="Nguyen H.D.T."/>
            <person name="Castle A.J."/>
            <person name="Ellouze W."/>
        </authorList>
    </citation>
    <scope>NUCLEOTIDE SEQUENCE [LARGE SCALE GENOMIC DNA]</scope>
    <source>
        <strain evidence="6 7">FDS-564</strain>
    </source>
</reference>
<dbReference type="SUPFAM" id="SSF51316">
    <property type="entry name" value="Mss4-like"/>
    <property type="match status" value="1"/>
</dbReference>
<organism evidence="6 7">
    <name type="scientific">Cytospora paraplurivora</name>
    <dbReference type="NCBI Taxonomy" id="2898453"/>
    <lineage>
        <taxon>Eukaryota</taxon>
        <taxon>Fungi</taxon>
        <taxon>Dikarya</taxon>
        <taxon>Ascomycota</taxon>
        <taxon>Pezizomycotina</taxon>
        <taxon>Sordariomycetes</taxon>
        <taxon>Sordariomycetidae</taxon>
        <taxon>Diaporthales</taxon>
        <taxon>Cytosporaceae</taxon>
        <taxon>Cytospora</taxon>
    </lineage>
</organism>
<evidence type="ECO:0000313" key="6">
    <source>
        <dbReference type="EMBL" id="KAK7743564.1"/>
    </source>
</evidence>
<dbReference type="Gene3D" id="3.90.1590.10">
    <property type="entry name" value="glutathione-dependent formaldehyde- activating enzyme (gfa)"/>
    <property type="match status" value="1"/>
</dbReference>
<evidence type="ECO:0000259" key="5">
    <source>
        <dbReference type="Pfam" id="PF04828"/>
    </source>
</evidence>
<dbReference type="EMBL" id="JAJSPL020000013">
    <property type="protein sequence ID" value="KAK7743564.1"/>
    <property type="molecule type" value="Genomic_DNA"/>
</dbReference>
<evidence type="ECO:0000256" key="4">
    <source>
        <dbReference type="ARBA" id="ARBA00023239"/>
    </source>
</evidence>
<accession>A0AAN9UGA9</accession>
<protein>
    <recommendedName>
        <fullName evidence="5">CENP-V/GFA domain-containing protein</fullName>
    </recommendedName>
</protein>
<evidence type="ECO:0000256" key="3">
    <source>
        <dbReference type="ARBA" id="ARBA00022833"/>
    </source>
</evidence>
<keyword evidence="2" id="KW-0479">Metal-binding</keyword>
<keyword evidence="3" id="KW-0862">Zinc</keyword>